<reference evidence="1" key="1">
    <citation type="journal article" date="2021" name="Nat. Commun.">
        <title>Genetic determinants of endophytism in the Arabidopsis root mycobiome.</title>
        <authorList>
            <person name="Mesny F."/>
            <person name="Miyauchi S."/>
            <person name="Thiergart T."/>
            <person name="Pickel B."/>
            <person name="Atanasova L."/>
            <person name="Karlsson M."/>
            <person name="Huettel B."/>
            <person name="Barry K.W."/>
            <person name="Haridas S."/>
            <person name="Chen C."/>
            <person name="Bauer D."/>
            <person name="Andreopoulos W."/>
            <person name="Pangilinan J."/>
            <person name="LaButti K."/>
            <person name="Riley R."/>
            <person name="Lipzen A."/>
            <person name="Clum A."/>
            <person name="Drula E."/>
            <person name="Henrissat B."/>
            <person name="Kohler A."/>
            <person name="Grigoriev I.V."/>
            <person name="Martin F.M."/>
            <person name="Hacquard S."/>
        </authorList>
    </citation>
    <scope>NUCLEOTIDE SEQUENCE</scope>
    <source>
        <strain evidence="1">MPI-SDFR-AT-0117</strain>
    </source>
</reference>
<dbReference type="InterPro" id="IPR053137">
    <property type="entry name" value="NLR-like"/>
</dbReference>
<name>A0A9P8VCN6_9PEZI</name>
<dbReference type="Gene3D" id="3.40.50.1580">
    <property type="entry name" value="Nucleoside phosphorylase domain"/>
    <property type="match status" value="1"/>
</dbReference>
<comment type="caution">
    <text evidence="1">The sequence shown here is derived from an EMBL/GenBank/DDBJ whole genome shotgun (WGS) entry which is preliminary data.</text>
</comment>
<accession>A0A9P8VCN6</accession>
<dbReference type="Proteomes" id="UP000770015">
    <property type="component" value="Unassembled WGS sequence"/>
</dbReference>
<evidence type="ECO:0000313" key="2">
    <source>
        <dbReference type="Proteomes" id="UP000770015"/>
    </source>
</evidence>
<dbReference type="PANTHER" id="PTHR46082:SF11">
    <property type="entry name" value="AAA+ ATPASE DOMAIN-CONTAINING PROTEIN-RELATED"/>
    <property type="match status" value="1"/>
</dbReference>
<organism evidence="1 2">
    <name type="scientific">Plectosphaerella plurivora</name>
    <dbReference type="NCBI Taxonomy" id="936078"/>
    <lineage>
        <taxon>Eukaryota</taxon>
        <taxon>Fungi</taxon>
        <taxon>Dikarya</taxon>
        <taxon>Ascomycota</taxon>
        <taxon>Pezizomycotina</taxon>
        <taxon>Sordariomycetes</taxon>
        <taxon>Hypocreomycetidae</taxon>
        <taxon>Glomerellales</taxon>
        <taxon>Plectosphaerellaceae</taxon>
        <taxon>Plectosphaerella</taxon>
    </lineage>
</organism>
<proteinExistence type="predicted"/>
<dbReference type="PANTHER" id="PTHR46082">
    <property type="entry name" value="ATP/GTP-BINDING PROTEIN-RELATED"/>
    <property type="match status" value="1"/>
</dbReference>
<keyword evidence="2" id="KW-1185">Reference proteome</keyword>
<dbReference type="SUPFAM" id="SSF53167">
    <property type="entry name" value="Purine and uridine phosphorylases"/>
    <property type="match status" value="1"/>
</dbReference>
<dbReference type="OrthoDB" id="1577640at2759"/>
<dbReference type="InterPro" id="IPR035994">
    <property type="entry name" value="Nucleoside_phosphorylase_sf"/>
</dbReference>
<dbReference type="EMBL" id="JAGSXJ010000010">
    <property type="protein sequence ID" value="KAH6687803.1"/>
    <property type="molecule type" value="Genomic_DNA"/>
</dbReference>
<dbReference type="GO" id="GO:0003824">
    <property type="term" value="F:catalytic activity"/>
    <property type="evidence" value="ECO:0007669"/>
    <property type="project" value="InterPro"/>
</dbReference>
<evidence type="ECO:0000313" key="1">
    <source>
        <dbReference type="EMBL" id="KAH6687803.1"/>
    </source>
</evidence>
<dbReference type="AlphaFoldDB" id="A0A9P8VCN6"/>
<sequence length="384" mass="41828">MATDEPTPVNPHATTPAEYPAYNIAWVCTSERELEVADLMVDEIHEPVSLSSNGQIGNHGVVIIYIPPRGCGLLGSLGPFLSPFPNIRIGLMGGIASGAPRLGHDLRLGDVVAGVGIEESSRAGPAVFRPGARTLTLTWNHSHYGQQQQVGAQIKTQLADILARLPYQKRRKYSRPPVVSDRLYKPDFIHTDSLQSCSVVCGDEPERLVERPLRDASLDEDDESIIHHGAIQRSSTFVKSAQVRDAQAAEEGVLCFKVDTLDLKGFPCLIAVGICDYADSHKNDEWQNYATMMAAVYIKELLSVTSPNAIDEMEPVVLPPGPAGRLTYSTDLRNCCQCPDGVFLNTVTYVQCFNCGHVLNHVGGCPMVGYHKSSDLPSLAEQNH</sequence>
<evidence type="ECO:0008006" key="3">
    <source>
        <dbReference type="Google" id="ProtNLM"/>
    </source>
</evidence>
<dbReference type="GO" id="GO:0009116">
    <property type="term" value="P:nucleoside metabolic process"/>
    <property type="evidence" value="ECO:0007669"/>
    <property type="project" value="InterPro"/>
</dbReference>
<gene>
    <name evidence="1" type="ORF">F5X68DRAFT_268552</name>
</gene>
<protein>
    <recommendedName>
        <fullName evidence="3">Nucleoside phosphorylase domain-containing protein</fullName>
    </recommendedName>
</protein>